<reference evidence="6 7" key="1">
    <citation type="submission" date="2024-09" db="EMBL/GenBank/DDBJ databases">
        <authorList>
            <person name="Sun Q."/>
            <person name="Mori K."/>
        </authorList>
    </citation>
    <scope>NUCLEOTIDE SEQUENCE [LARGE SCALE GENOMIC DNA]</scope>
    <source>
        <strain evidence="6 7">TBRC 5777</strain>
    </source>
</reference>
<dbReference type="Gene3D" id="3.30.70.940">
    <property type="entry name" value="NusG, N-terminal domain"/>
    <property type="match status" value="1"/>
</dbReference>
<dbReference type="PANTHER" id="PTHR30265:SF4">
    <property type="entry name" value="KOW MOTIF FAMILY PROTEIN, EXPRESSED"/>
    <property type="match status" value="1"/>
</dbReference>
<organism evidence="6 7">
    <name type="scientific">Roseomonas elaeocarpi</name>
    <dbReference type="NCBI Taxonomy" id="907779"/>
    <lineage>
        <taxon>Bacteria</taxon>
        <taxon>Pseudomonadati</taxon>
        <taxon>Pseudomonadota</taxon>
        <taxon>Alphaproteobacteria</taxon>
        <taxon>Acetobacterales</taxon>
        <taxon>Roseomonadaceae</taxon>
        <taxon>Roseomonas</taxon>
    </lineage>
</organism>
<keyword evidence="7" id="KW-1185">Reference proteome</keyword>
<keyword evidence="2" id="KW-0805">Transcription regulation</keyword>
<protein>
    <submittedName>
        <fullName evidence="6">Transcription termination/antitermination protein NusG</fullName>
    </submittedName>
</protein>
<accession>A0ABV6JQE0</accession>
<dbReference type="Pfam" id="PF02357">
    <property type="entry name" value="NusG"/>
    <property type="match status" value="1"/>
</dbReference>
<dbReference type="InterPro" id="IPR006645">
    <property type="entry name" value="NGN-like_dom"/>
</dbReference>
<keyword evidence="1" id="KW-0889">Transcription antitermination</keyword>
<dbReference type="InterPro" id="IPR036735">
    <property type="entry name" value="NGN_dom_sf"/>
</dbReference>
<keyword evidence="3" id="KW-0804">Transcription</keyword>
<evidence type="ECO:0000259" key="5">
    <source>
        <dbReference type="SMART" id="SM00738"/>
    </source>
</evidence>
<feature type="region of interest" description="Disordered" evidence="4">
    <location>
        <begin position="1"/>
        <end position="34"/>
    </location>
</feature>
<dbReference type="EMBL" id="JBHLUN010000005">
    <property type="protein sequence ID" value="MFC0407932.1"/>
    <property type="molecule type" value="Genomic_DNA"/>
</dbReference>
<name>A0ABV6JQE0_9PROT</name>
<evidence type="ECO:0000313" key="6">
    <source>
        <dbReference type="EMBL" id="MFC0407932.1"/>
    </source>
</evidence>
<evidence type="ECO:0000256" key="1">
    <source>
        <dbReference type="ARBA" id="ARBA00022814"/>
    </source>
</evidence>
<dbReference type="CDD" id="cd06091">
    <property type="entry name" value="KOW_NusG"/>
    <property type="match status" value="1"/>
</dbReference>
<dbReference type="RefSeq" id="WP_377043665.1">
    <property type="nucleotide sequence ID" value="NZ_JBHLUN010000005.1"/>
</dbReference>
<dbReference type="SMART" id="SM00738">
    <property type="entry name" value="NGN"/>
    <property type="match status" value="1"/>
</dbReference>
<evidence type="ECO:0000256" key="2">
    <source>
        <dbReference type="ARBA" id="ARBA00023015"/>
    </source>
</evidence>
<dbReference type="PANTHER" id="PTHR30265">
    <property type="entry name" value="RHO-INTERACTING TRANSCRIPTION TERMINATION FACTOR NUSG"/>
    <property type="match status" value="1"/>
</dbReference>
<proteinExistence type="predicted"/>
<evidence type="ECO:0000256" key="4">
    <source>
        <dbReference type="SAM" id="MobiDB-lite"/>
    </source>
</evidence>
<dbReference type="Proteomes" id="UP001589865">
    <property type="component" value="Unassembled WGS sequence"/>
</dbReference>
<comment type="caution">
    <text evidence="6">The sequence shown here is derived from an EMBL/GenBank/DDBJ whole genome shotgun (WGS) entry which is preliminary data.</text>
</comment>
<gene>
    <name evidence="6" type="ORF">ACFFGY_06695</name>
</gene>
<dbReference type="InterPro" id="IPR043425">
    <property type="entry name" value="NusG-like"/>
</dbReference>
<sequence length="237" mass="26511">MSNHMEVGAMTIERPHVTASRRRGRPARPFPPTRKQLLDDAKKEAVKIGFGQSGAELMHRDCGSHSDPIRWFCVQTHPGQEARAAEELRRQDFITFLPVAVVSRGCEHRRKFVVRPALPRYLFVAFDPDASPWRKIWSTYGVSRLFMAMGDLRPAPAVRGDVERLIDMVEAEIGKVDPTATAVTLGAKGVVTDGPFSSFRCVVMGPEIDGKIRVAVEMFGRQSQFSLERHAVRLDGE</sequence>
<feature type="domain" description="NusG-like N-terminal" evidence="5">
    <location>
        <begin position="68"/>
        <end position="169"/>
    </location>
</feature>
<dbReference type="SUPFAM" id="SSF82679">
    <property type="entry name" value="N-utilization substance G protein NusG, N-terminal domain"/>
    <property type="match status" value="1"/>
</dbReference>
<evidence type="ECO:0000313" key="7">
    <source>
        <dbReference type="Proteomes" id="UP001589865"/>
    </source>
</evidence>
<evidence type="ECO:0000256" key="3">
    <source>
        <dbReference type="ARBA" id="ARBA00023163"/>
    </source>
</evidence>